<dbReference type="InterPro" id="IPR041492">
    <property type="entry name" value="HAD_2"/>
</dbReference>
<dbReference type="Pfam" id="PF13242">
    <property type="entry name" value="Hydrolase_like"/>
    <property type="match status" value="1"/>
</dbReference>
<dbReference type="InterPro" id="IPR023214">
    <property type="entry name" value="HAD_sf"/>
</dbReference>
<dbReference type="AlphaFoldDB" id="A0A2W2FEU9"/>
<dbReference type="SFLD" id="SFLDS00003">
    <property type="entry name" value="Haloacid_Dehalogenase"/>
    <property type="match status" value="1"/>
</dbReference>
<dbReference type="SUPFAM" id="SSF56784">
    <property type="entry name" value="HAD-like"/>
    <property type="match status" value="1"/>
</dbReference>
<dbReference type="RefSeq" id="WP_111171819.1">
    <property type="nucleotide sequence ID" value="NZ_POUA01000532.1"/>
</dbReference>
<gene>
    <name evidence="1" type="ORF">C1I98_36315</name>
</gene>
<dbReference type="EMBL" id="POUA01000532">
    <property type="protein sequence ID" value="PZG23238.1"/>
    <property type="molecule type" value="Genomic_DNA"/>
</dbReference>
<dbReference type="InterPro" id="IPR023198">
    <property type="entry name" value="PGP-like_dom2"/>
</dbReference>
<dbReference type="GO" id="GO:0005829">
    <property type="term" value="C:cytosol"/>
    <property type="evidence" value="ECO:0007669"/>
    <property type="project" value="TreeGrafter"/>
</dbReference>
<dbReference type="Gene3D" id="1.10.150.240">
    <property type="entry name" value="Putative phosphatase, domain 2"/>
    <property type="match status" value="1"/>
</dbReference>
<evidence type="ECO:0000313" key="2">
    <source>
        <dbReference type="Proteomes" id="UP000248544"/>
    </source>
</evidence>
<dbReference type="SFLD" id="SFLDG01129">
    <property type="entry name" value="C1.5:_HAD__Beta-PGM__Phosphata"/>
    <property type="match status" value="1"/>
</dbReference>
<keyword evidence="2" id="KW-1185">Reference proteome</keyword>
<accession>A0A2W2FEU9</accession>
<dbReference type="PANTHER" id="PTHR43434">
    <property type="entry name" value="PHOSPHOGLYCOLATE PHOSPHATASE"/>
    <property type="match status" value="1"/>
</dbReference>
<reference evidence="1 2" key="1">
    <citation type="submission" date="2018-01" db="EMBL/GenBank/DDBJ databases">
        <title>Draft genome sequence of Sphaerisporangium sp. 7K107.</title>
        <authorList>
            <person name="Sahin N."/>
            <person name="Saygin H."/>
            <person name="Ay H."/>
        </authorList>
    </citation>
    <scope>NUCLEOTIDE SEQUENCE [LARGE SCALE GENOMIC DNA]</scope>
    <source>
        <strain evidence="1 2">7K107</strain>
    </source>
</reference>
<dbReference type="PANTHER" id="PTHR43434:SF20">
    <property type="entry name" value="5'-NUCLEOTIDASE"/>
    <property type="match status" value="1"/>
</dbReference>
<proteinExistence type="predicted"/>
<dbReference type="GO" id="GO:0004713">
    <property type="term" value="F:protein tyrosine kinase activity"/>
    <property type="evidence" value="ECO:0007669"/>
    <property type="project" value="TreeGrafter"/>
</dbReference>
<evidence type="ECO:0000313" key="1">
    <source>
        <dbReference type="EMBL" id="PZG23238.1"/>
    </source>
</evidence>
<name>A0A2W2FEU9_9ACTN</name>
<organism evidence="1 2">
    <name type="scientific">Spongiactinospora gelatinilytica</name>
    <dbReference type="NCBI Taxonomy" id="2666298"/>
    <lineage>
        <taxon>Bacteria</taxon>
        <taxon>Bacillati</taxon>
        <taxon>Actinomycetota</taxon>
        <taxon>Actinomycetes</taxon>
        <taxon>Streptosporangiales</taxon>
        <taxon>Streptosporangiaceae</taxon>
        <taxon>Spongiactinospora</taxon>
    </lineage>
</organism>
<dbReference type="InterPro" id="IPR036412">
    <property type="entry name" value="HAD-like_sf"/>
</dbReference>
<dbReference type="InterPro" id="IPR050155">
    <property type="entry name" value="HAD-like_hydrolase_sf"/>
</dbReference>
<comment type="caution">
    <text evidence="1">The sequence shown here is derived from an EMBL/GenBank/DDBJ whole genome shotgun (WGS) entry which is preliminary data.</text>
</comment>
<protein>
    <submittedName>
        <fullName evidence="1">Haloacid dehalogenase</fullName>
    </submittedName>
</protein>
<sequence>MCFVGFDLDLTLADTRVGIAAVYDELSKRLGVPIDTAAVVSRLGPPLETELAYWLPEAEIRAAAALYRDLYAGIAVPATSVMPGAREALAAVHDAGGSVIVVTGKNTADAKRTLDALDLPVEAVEGSLFGAEKGASLASFGAAAYVGDHVADIAAARAGGTVSVTVATGPYTAGELREHGADVVLGDLTEFGTWFRRWRGETSFT</sequence>
<dbReference type="Gene3D" id="3.40.50.1000">
    <property type="entry name" value="HAD superfamily/HAD-like"/>
    <property type="match status" value="2"/>
</dbReference>
<dbReference type="Proteomes" id="UP000248544">
    <property type="component" value="Unassembled WGS sequence"/>
</dbReference>
<dbReference type="Pfam" id="PF13419">
    <property type="entry name" value="HAD_2"/>
    <property type="match status" value="1"/>
</dbReference>